<proteinExistence type="predicted"/>
<dbReference type="Proteomes" id="UP000828048">
    <property type="component" value="Chromosome 3"/>
</dbReference>
<sequence>MFRYADNIDKLLMLFGTLGSIGHGLIIPVLMFVLSRLIDTYGNVQTQSKSSAYRIEDKYGLEILYIAIGGGLSAFVEGVCMTRMAERQTSRMRIQYLRSILQQDVGFFDRQDNSSTTFQVIASISSDAQSIHDVIAEKIPHFLVNFTNFIACIIVSFLLSWRLAVAAFPLTLLFIAPGLRFGKQMMELGMKMKDAYGVAGEIAEQAISSIRTVYSFVAEHRTLNNFSLALQKSTELGIKQGLTKGLLIGSMGMIYINWAFLAWLGSILVTKKGESSGEVFISGLCVILGGGHLMGSLPNMSFFAEAKAAATRISEMIDQVSHVHIEDEKGETLDQVRGDIEFKEIDFSYPSRPDTMILQEFNLIVKAGETIGLVGGSGSGKSTVISLLERFYDPIKGEILVDGCNIKNLHLRWLRSQMGLVNQEPILFATSINENIMFGDEGASMENVMAAAKAANVHNFITKLSKGYDTQVGQFGVQFSGGQKQRIAIARALLRNPKILLLDEATNALDGESEKLVQVALDQASVGRTTITIAHRLTTIRKADTIVVMQSGRVLESGSHDELMQMKNEGGAYSRMVELQQIEQQKEASESFDHLPNARSNLKIKISPSFCTSRSPTWQGSPVMVKTQVESEAFSSEMQPQVDSDGENLKKSSYPPASQWRLVQMNAPEWKRSLLGSIGAIGYGAIQPFASYCLGTLIAVYLPGDHSKLDSDTHVYSFIFLSLGALCFVTTILQHYNFGIMGEHLTRRVREKMLQKLLTFEIGWFDKDENTSAAICARLTLEANMVRSLVGDRMSLLFQVFVNAFVSFTLGLVATWRVASVIIAMQPLLIGSHYARTKLMKSMSEKARKAQNEGSQLASEAVVSHRTITAFSSQERILALFTAAMEGPRKESIRQSWFSGFGLSSSEFLSTASIALSFWYGGRLLNQGMISSKQLYQAFFVLMSTSKTIADAGSMTSDLTKGSQAIRSLFAILDRTSEIEPDDPKGIKVDLDIKGHIELKNVFFSYPSRRDEMIFKSLNLKIDAGKTVALIGNSGSGKSTIIGLIERFYDPLRGSILIDGVDIRAYNLRSLRSRIALVSQEPTLFAGTIRQNIAYGKEDATESELREAAILASAHEFISALDSESENLVQKALEEMMVGKTCVVIAHRLSTIQKSDTIVAIKDGKVEEKGSHSDLLAVGKGGYYYSLLKLQSNHSHNP</sequence>
<keyword evidence="2" id="KW-1185">Reference proteome</keyword>
<organism evidence="1 2">
    <name type="scientific">Vaccinium darrowii</name>
    <dbReference type="NCBI Taxonomy" id="229202"/>
    <lineage>
        <taxon>Eukaryota</taxon>
        <taxon>Viridiplantae</taxon>
        <taxon>Streptophyta</taxon>
        <taxon>Embryophyta</taxon>
        <taxon>Tracheophyta</taxon>
        <taxon>Spermatophyta</taxon>
        <taxon>Magnoliopsida</taxon>
        <taxon>eudicotyledons</taxon>
        <taxon>Gunneridae</taxon>
        <taxon>Pentapetalae</taxon>
        <taxon>asterids</taxon>
        <taxon>Ericales</taxon>
        <taxon>Ericaceae</taxon>
        <taxon>Vaccinioideae</taxon>
        <taxon>Vaccinieae</taxon>
        <taxon>Vaccinium</taxon>
    </lineage>
</organism>
<evidence type="ECO:0000313" key="2">
    <source>
        <dbReference type="Proteomes" id="UP000828048"/>
    </source>
</evidence>
<dbReference type="EMBL" id="CM037153">
    <property type="protein sequence ID" value="KAH7856974.1"/>
    <property type="molecule type" value="Genomic_DNA"/>
</dbReference>
<protein>
    <submittedName>
        <fullName evidence="1">Uncharacterized protein</fullName>
    </submittedName>
</protein>
<evidence type="ECO:0000313" key="1">
    <source>
        <dbReference type="EMBL" id="KAH7856974.1"/>
    </source>
</evidence>
<gene>
    <name evidence="1" type="ORF">Vadar_007449</name>
</gene>
<comment type="caution">
    <text evidence="1">The sequence shown here is derived from an EMBL/GenBank/DDBJ whole genome shotgun (WGS) entry which is preliminary data.</text>
</comment>
<accession>A0ACB7YUQ1</accession>
<name>A0ACB7YUQ1_9ERIC</name>
<reference evidence="1 2" key="1">
    <citation type="journal article" date="2021" name="Hortic Res">
        <title>High-quality reference genome and annotation aids understanding of berry development for evergreen blueberry (Vaccinium darrowii).</title>
        <authorList>
            <person name="Yu J."/>
            <person name="Hulse-Kemp A.M."/>
            <person name="Babiker E."/>
            <person name="Staton M."/>
        </authorList>
    </citation>
    <scope>NUCLEOTIDE SEQUENCE [LARGE SCALE GENOMIC DNA]</scope>
    <source>
        <strain evidence="2">cv. NJ 8807/NJ 8810</strain>
        <tissue evidence="1">Young leaf</tissue>
    </source>
</reference>